<dbReference type="CDD" id="cd00171">
    <property type="entry name" value="Sec7"/>
    <property type="match status" value="1"/>
</dbReference>
<sequence>MVQNDLYLVFSFLFLSLLQVEAGDVIVKVNGTDVHGFTTKDVLKCLRLSTDPVTLELKRDPKIKAHVRKYLQSISNQHPHADHHHHHQQQQQLNSNPSSPIHHRHSPASPLSERGPSRIQSPALTGGSNAARYGHRVSSSDPSCRPSRIPQAVQSSAKNNASWSAPQSPHGLKPPRPSLIPTANGTSPQVPKKGFEAFMMTGDLILNLSRTPQSSGILPQAKKIDSLRDSPSHRASTKRKNGAVAPHAKCESSSPSSPSSQSSNSYSEQPPTNGGGGGVVKEGKKSRSQEVRGEEQNDGQNTGSSIESIVNSSSKKLSGGTSNGNSNNHNNNRVLEDGGGGGSGDSRNRLLKSRGSSYEGGGSSLDVADEEDDDDGEGDDEEDDDNVDDLIDLRSARTNTSGCVSSALLGERNSARRDVRPGRDGSNNSVVNPQDPGSDSVDSSSAAATNGDLRRLHGPATNPKERSKSSSSAASASGGTVKSESSPEMSYSVPTSPTSLSAAPILEGYSSSLKRKELALANSVPTSPESGAQELIRRTGNLQHHHHHHHHHHHSSSNNQPQSSSKTGGGQSSSLMSASANSSNNAAAVMSKSVVRKCDAAGFRTSRSEDHLQQTQRDGGIGAAVVPIDIDEDVNSSLNTLLDTRHDSEESQSSDHDRIVWTYNAPVSQANGGGNAATASGMITSPMSPPHSSSMSSSPQRSVSDSPASPTSVSSSVMSSSGGSKGANDHTHNGYSNNFSEGRGGCPGSGTHSNLASLSCGGGGGGGGGGNGGCPGGGGGGLGGGMDQSVSEAVSNISSPDYQDEHDLLSTRDLAAMAISDPSDSDSTILVSETTHRVHDRDRDRDHKIVIQVKGRELQLQQQQNYNYNQQLQEGVRYSELKDSEDELATLTEDMPTAMMYGQDLHGGGGPRESSPPVSDDGSDVDSLHSFHYSPKAVDLPSAERLAKRLYYLEGFKKSDVSRHLSKNNDFSRAVADEYLKFFLFERLTLDEALRLFLKQFSLSGETQERERVLVHFSKRFLDCNPGSFNSQDAVHTLTCAIMLLNTDLHGQNIGRKMTCSEFIDNLSELNDGENFPKDILKQLYQAIKTQPLEWALDDDSPDQQKLGAGGNGRNDAMNAGGGGVGGTGGSLQGPPVGPNPFLDPPQPAAIEYKKGYVMRKCCYETNYKKTPFGKRSWKMFYCTLRDLVLYLHKDEHGFRKNQMSDNVHNAIRIHHALATKASDYTKKQHVFRLQTADQSEYLFQTSDSKELQSWIDTINFVCASFSAPPLEGGVGSQKRFQRPLLPCTHTKLLLREQLASHEDQVNKLDNLLADHKRSTIPTKGLALQNYKEKEAYLQYELKRYKTYYYLLSSRMNSDQALDFENLLTMGVGGVPGAGLDLGAGLLMEQDEILARNRQNSSPVSGGGNGGSGVGVGFGSAGVNQGIIQQQPLAANNSGAAVTTVTTTTSSSTSSTSSSASNRYSYRAAIYRSEAQQDLG</sequence>
<dbReference type="Gene3D" id="2.30.42.10">
    <property type="match status" value="1"/>
</dbReference>
<dbReference type="GO" id="GO:0008289">
    <property type="term" value="F:lipid binding"/>
    <property type="evidence" value="ECO:0007669"/>
    <property type="project" value="UniProtKB-KW"/>
</dbReference>
<evidence type="ECO:0000256" key="5">
    <source>
        <dbReference type="ARBA" id="ARBA00023121"/>
    </source>
</evidence>
<feature type="compositionally biased region" description="Acidic residues" evidence="13">
    <location>
        <begin position="367"/>
        <end position="390"/>
    </location>
</feature>
<evidence type="ECO:0000256" key="1">
    <source>
        <dbReference type="ARBA" id="ARBA00004236"/>
    </source>
</evidence>
<dbReference type="PROSITE" id="PS50106">
    <property type="entry name" value="PDZ"/>
    <property type="match status" value="1"/>
</dbReference>
<feature type="compositionally biased region" description="Low complexity" evidence="13">
    <location>
        <begin position="251"/>
        <end position="271"/>
    </location>
</feature>
<feature type="domain" description="PH" evidence="15">
    <location>
        <begin position="1151"/>
        <end position="1264"/>
    </location>
</feature>
<dbReference type="InterPro" id="IPR023394">
    <property type="entry name" value="Sec7_C_sf"/>
</dbReference>
<evidence type="ECO:0000256" key="11">
    <source>
        <dbReference type="ARBA" id="ARBA00081986"/>
    </source>
</evidence>
<dbReference type="EMBL" id="JBEHCU010008926">
    <property type="protein sequence ID" value="KAL1380857.1"/>
    <property type="molecule type" value="Genomic_DNA"/>
</dbReference>
<feature type="compositionally biased region" description="Gly residues" evidence="13">
    <location>
        <begin position="1120"/>
        <end position="1132"/>
    </location>
</feature>
<feature type="compositionally biased region" description="Polar residues" evidence="13">
    <location>
        <begin position="152"/>
        <end position="167"/>
    </location>
</feature>
<dbReference type="Pfam" id="PF15410">
    <property type="entry name" value="PH_9"/>
    <property type="match status" value="1"/>
</dbReference>
<comment type="function">
    <text evidence="8">Guanine nucleotide exchange factor for ARF6 and ARL14/ARF7. Through ARL14 activation, controls the movement of MHC class II-containing vesicles along the actin cytoskeleton in dendritic cells. Involved in membrane recycling. Interacts with several phosphatidylinositol phosphate species, including phosphatidylinositol 3,4-bisphosphate, phosphatidylinositol 3,5-bisphosphate and phosphatidylinositol 4,5-bisphosphate.</text>
</comment>
<keyword evidence="12" id="KW-0175">Coiled coil</keyword>
<feature type="compositionally biased region" description="Polar residues" evidence="13">
    <location>
        <begin position="425"/>
        <end position="437"/>
    </location>
</feature>
<dbReference type="FunFam" id="2.30.29.30:FF:000267">
    <property type="entry name" value="PH and SEC7 domain-containing protein 4"/>
    <property type="match status" value="1"/>
</dbReference>
<dbReference type="PROSITE" id="PS50190">
    <property type="entry name" value="SEC7"/>
    <property type="match status" value="1"/>
</dbReference>
<dbReference type="InterPro" id="IPR035999">
    <property type="entry name" value="Sec7_dom_sf"/>
</dbReference>
<proteinExistence type="predicted"/>
<dbReference type="PANTHER" id="PTHR10663:SF376">
    <property type="entry name" value="PH AND SEC7 DOMAIN-CONTAINING PROTEIN"/>
    <property type="match status" value="1"/>
</dbReference>
<keyword evidence="6" id="KW-0472">Membrane</keyword>
<feature type="compositionally biased region" description="Low complexity" evidence="13">
    <location>
        <begin position="556"/>
        <end position="581"/>
    </location>
</feature>
<keyword evidence="14" id="KW-0732">Signal</keyword>
<keyword evidence="5" id="KW-0446">Lipid-binding</keyword>
<dbReference type="PROSITE" id="PS50003">
    <property type="entry name" value="PH_DOMAIN"/>
    <property type="match status" value="1"/>
</dbReference>
<evidence type="ECO:0000313" key="19">
    <source>
        <dbReference type="Proteomes" id="UP001562425"/>
    </source>
</evidence>
<evidence type="ECO:0000256" key="9">
    <source>
        <dbReference type="ARBA" id="ARBA00074922"/>
    </source>
</evidence>
<dbReference type="InterPro" id="IPR041681">
    <property type="entry name" value="PH_9"/>
</dbReference>
<reference evidence="18 19" key="1">
    <citation type="submission" date="2024-05" db="EMBL/GenBank/DDBJ databases">
        <title>Culex pipiens pipiens assembly and annotation.</title>
        <authorList>
            <person name="Alout H."/>
            <person name="Durand T."/>
        </authorList>
    </citation>
    <scope>NUCLEOTIDE SEQUENCE [LARGE SCALE GENOMIC DNA]</scope>
    <source>
        <strain evidence="18">HA-2024</strain>
        <tissue evidence="18">Whole body</tissue>
    </source>
</reference>
<keyword evidence="4" id="KW-0344">Guanine-nucleotide releasing factor</keyword>
<dbReference type="SMART" id="SM00222">
    <property type="entry name" value="Sec7"/>
    <property type="match status" value="1"/>
</dbReference>
<feature type="compositionally biased region" description="Pro residues" evidence="13">
    <location>
        <begin position="1136"/>
        <end position="1145"/>
    </location>
</feature>
<dbReference type="InterPro" id="IPR001849">
    <property type="entry name" value="PH_domain"/>
</dbReference>
<feature type="domain" description="SEC7" evidence="17">
    <location>
        <begin position="925"/>
        <end position="1091"/>
    </location>
</feature>
<dbReference type="GO" id="GO:0005886">
    <property type="term" value="C:plasma membrane"/>
    <property type="evidence" value="ECO:0007669"/>
    <property type="project" value="UniProtKB-SubCell"/>
</dbReference>
<evidence type="ECO:0000256" key="6">
    <source>
        <dbReference type="ARBA" id="ARBA00023136"/>
    </source>
</evidence>
<feature type="region of interest" description="Disordered" evidence="13">
    <location>
        <begin position="666"/>
        <end position="739"/>
    </location>
</feature>
<dbReference type="SUPFAM" id="SSF48425">
    <property type="entry name" value="Sec7 domain"/>
    <property type="match status" value="1"/>
</dbReference>
<dbReference type="InterPro" id="IPR000904">
    <property type="entry name" value="Sec7_dom"/>
</dbReference>
<comment type="caution">
    <text evidence="18">The sequence shown here is derived from an EMBL/GenBank/DDBJ whole genome shotgun (WGS) entry which is preliminary data.</text>
</comment>
<dbReference type="SUPFAM" id="SSF50729">
    <property type="entry name" value="PH domain-like"/>
    <property type="match status" value="1"/>
</dbReference>
<feature type="region of interest" description="Disordered" evidence="13">
    <location>
        <begin position="77"/>
        <end position="193"/>
    </location>
</feature>
<dbReference type="SMART" id="SM00233">
    <property type="entry name" value="PH"/>
    <property type="match status" value="1"/>
</dbReference>
<evidence type="ECO:0000313" key="18">
    <source>
        <dbReference type="EMBL" id="KAL1380857.1"/>
    </source>
</evidence>
<protein>
    <recommendedName>
        <fullName evidence="9">PH and SEC7 domain-containing protein 4</fullName>
    </recommendedName>
    <alternativeName>
        <fullName evidence="10">Exchange factor for ADP-ribosylation factor guanine nucleotide factor 6 B</fullName>
    </alternativeName>
    <alternativeName>
        <fullName evidence="11">Pleckstrin homology and SEC7 domain-containing protein 4</fullName>
    </alternativeName>
</protein>
<feature type="signal peptide" evidence="14">
    <location>
        <begin position="1"/>
        <end position="22"/>
    </location>
</feature>
<dbReference type="InterPro" id="IPR001478">
    <property type="entry name" value="PDZ"/>
</dbReference>
<feature type="compositionally biased region" description="Polar residues" evidence="13">
    <location>
        <begin position="478"/>
        <end position="501"/>
    </location>
</feature>
<feature type="region of interest" description="Disordered" evidence="13">
    <location>
        <begin position="1096"/>
        <end position="1145"/>
    </location>
</feature>
<feature type="chain" id="PRO_5044773734" description="PH and SEC7 domain-containing protein 4" evidence="14">
    <location>
        <begin position="23"/>
        <end position="1480"/>
    </location>
</feature>
<name>A0ABD1CWP5_CULPP</name>
<dbReference type="SUPFAM" id="SSF50156">
    <property type="entry name" value="PDZ domain-like"/>
    <property type="match status" value="1"/>
</dbReference>
<feature type="compositionally biased region" description="Basic residues" evidence="13">
    <location>
        <begin position="543"/>
        <end position="555"/>
    </location>
</feature>
<feature type="coiled-coil region" evidence="12">
    <location>
        <begin position="1292"/>
        <end position="1319"/>
    </location>
</feature>
<evidence type="ECO:0000256" key="12">
    <source>
        <dbReference type="SAM" id="Coils"/>
    </source>
</evidence>
<evidence type="ECO:0000259" key="15">
    <source>
        <dbReference type="PROSITE" id="PS50003"/>
    </source>
</evidence>
<dbReference type="FunFam" id="1.10.1000.11:FF:000004">
    <property type="entry name" value="PH and SEC7 domain-containing protein 2"/>
    <property type="match status" value="1"/>
</dbReference>
<feature type="compositionally biased region" description="Polar residues" evidence="13">
    <location>
        <begin position="118"/>
        <end position="128"/>
    </location>
</feature>
<accession>A0ABD1CWP5</accession>
<feature type="compositionally biased region" description="Low complexity" evidence="13">
    <location>
        <begin position="304"/>
        <end position="332"/>
    </location>
</feature>
<evidence type="ECO:0000256" key="13">
    <source>
        <dbReference type="SAM" id="MobiDB-lite"/>
    </source>
</evidence>
<feature type="compositionally biased region" description="Low complexity" evidence="13">
    <location>
        <begin position="438"/>
        <end position="448"/>
    </location>
</feature>
<evidence type="ECO:0000256" key="3">
    <source>
        <dbReference type="ARBA" id="ARBA00022475"/>
    </source>
</evidence>
<feature type="region of interest" description="Disordered" evidence="13">
    <location>
        <begin position="214"/>
        <end position="502"/>
    </location>
</feature>
<dbReference type="PANTHER" id="PTHR10663">
    <property type="entry name" value="GUANYL-NUCLEOTIDE EXCHANGE FACTOR"/>
    <property type="match status" value="1"/>
</dbReference>
<feature type="compositionally biased region" description="Low complexity" evidence="13">
    <location>
        <begin position="690"/>
        <end position="722"/>
    </location>
</feature>
<dbReference type="CDD" id="cd13295">
    <property type="entry name" value="PH_EFA6"/>
    <property type="match status" value="1"/>
</dbReference>
<evidence type="ECO:0000256" key="7">
    <source>
        <dbReference type="ARBA" id="ARBA00023273"/>
    </source>
</evidence>
<keyword evidence="3" id="KW-1003">Cell membrane</keyword>
<feature type="region of interest" description="Disordered" evidence="13">
    <location>
        <begin position="542"/>
        <end position="581"/>
    </location>
</feature>
<dbReference type="PRINTS" id="PR00683">
    <property type="entry name" value="SPECTRINPH"/>
</dbReference>
<evidence type="ECO:0000256" key="10">
    <source>
        <dbReference type="ARBA" id="ARBA00076132"/>
    </source>
</evidence>
<keyword evidence="7" id="KW-0966">Cell projection</keyword>
<keyword evidence="19" id="KW-1185">Reference proteome</keyword>
<evidence type="ECO:0000259" key="17">
    <source>
        <dbReference type="PROSITE" id="PS50190"/>
    </source>
</evidence>
<evidence type="ECO:0000259" key="16">
    <source>
        <dbReference type="PROSITE" id="PS50106"/>
    </source>
</evidence>
<gene>
    <name evidence="18" type="ORF">pipiens_001070</name>
</gene>
<dbReference type="GO" id="GO:0042995">
    <property type="term" value="C:cell projection"/>
    <property type="evidence" value="ECO:0007669"/>
    <property type="project" value="UniProtKB-SubCell"/>
</dbReference>
<dbReference type="InterPro" id="IPR001605">
    <property type="entry name" value="PH_dom-spectrin-type"/>
</dbReference>
<dbReference type="InterPro" id="IPR011993">
    <property type="entry name" value="PH-like_dom_sf"/>
</dbReference>
<dbReference type="Proteomes" id="UP001562425">
    <property type="component" value="Unassembled WGS sequence"/>
</dbReference>
<feature type="region of interest" description="Disordered" evidence="13">
    <location>
        <begin position="1442"/>
        <end position="1462"/>
    </location>
</feature>
<feature type="region of interest" description="Disordered" evidence="13">
    <location>
        <begin position="901"/>
        <end position="925"/>
    </location>
</feature>
<dbReference type="Pfam" id="PF01369">
    <property type="entry name" value="Sec7"/>
    <property type="match status" value="1"/>
</dbReference>
<dbReference type="Gene3D" id="1.10.1000.11">
    <property type="entry name" value="Arf Nucleotide-binding Site Opener,domain 2"/>
    <property type="match status" value="1"/>
</dbReference>
<organism evidence="18 19">
    <name type="scientific">Culex pipiens pipiens</name>
    <name type="common">Northern house mosquito</name>
    <dbReference type="NCBI Taxonomy" id="38569"/>
    <lineage>
        <taxon>Eukaryota</taxon>
        <taxon>Metazoa</taxon>
        <taxon>Ecdysozoa</taxon>
        <taxon>Arthropoda</taxon>
        <taxon>Hexapoda</taxon>
        <taxon>Insecta</taxon>
        <taxon>Pterygota</taxon>
        <taxon>Neoptera</taxon>
        <taxon>Endopterygota</taxon>
        <taxon>Diptera</taxon>
        <taxon>Nematocera</taxon>
        <taxon>Culicoidea</taxon>
        <taxon>Culicidae</taxon>
        <taxon>Culicinae</taxon>
        <taxon>Culicini</taxon>
        <taxon>Culex</taxon>
        <taxon>Culex</taxon>
    </lineage>
</organism>
<evidence type="ECO:0000256" key="14">
    <source>
        <dbReference type="SAM" id="SignalP"/>
    </source>
</evidence>
<dbReference type="Gene3D" id="2.30.29.30">
    <property type="entry name" value="Pleckstrin-homology domain (PH domain)/Phosphotyrosine-binding domain (PTB)"/>
    <property type="match status" value="1"/>
</dbReference>
<feature type="compositionally biased region" description="Basic and acidic residues" evidence="13">
    <location>
        <begin position="222"/>
        <end position="232"/>
    </location>
</feature>
<evidence type="ECO:0000256" key="2">
    <source>
        <dbReference type="ARBA" id="ARBA00004316"/>
    </source>
</evidence>
<feature type="compositionally biased region" description="Basic and acidic residues" evidence="13">
    <location>
        <begin position="413"/>
        <end position="423"/>
    </location>
</feature>
<evidence type="ECO:0000256" key="8">
    <source>
        <dbReference type="ARBA" id="ARBA00059899"/>
    </source>
</evidence>
<evidence type="ECO:0000256" key="4">
    <source>
        <dbReference type="ARBA" id="ARBA00022658"/>
    </source>
</evidence>
<feature type="compositionally biased region" description="Basic and acidic residues" evidence="13">
    <location>
        <begin position="281"/>
        <end position="295"/>
    </location>
</feature>
<dbReference type="InterPro" id="IPR036034">
    <property type="entry name" value="PDZ_sf"/>
</dbReference>
<feature type="domain" description="PDZ" evidence="16">
    <location>
        <begin position="20"/>
        <end position="61"/>
    </location>
</feature>
<comment type="subcellular location">
    <subcellularLocation>
        <location evidence="1">Cell membrane</location>
    </subcellularLocation>
    <subcellularLocation>
        <location evidence="2">Cell projection</location>
    </subcellularLocation>
</comment>
<dbReference type="GO" id="GO:0005085">
    <property type="term" value="F:guanyl-nucleotide exchange factor activity"/>
    <property type="evidence" value="ECO:0007669"/>
    <property type="project" value="UniProtKB-KW"/>
</dbReference>